<evidence type="ECO:0000256" key="1">
    <source>
        <dbReference type="SAM" id="MobiDB-lite"/>
    </source>
</evidence>
<keyword evidence="3" id="KW-1185">Reference proteome</keyword>
<sequence>MFIRIEEETKDKMMQKGAGKDLCTKPNERRQRLGKRRQMSSPKEVKEEPNRKNRMEARRNTNKKRKKMFFSN</sequence>
<feature type="compositionally biased region" description="Basic and acidic residues" evidence="1">
    <location>
        <begin position="1"/>
        <end position="31"/>
    </location>
</feature>
<accession>A0A8X6HL32</accession>
<reference evidence="2" key="1">
    <citation type="submission" date="2020-07" db="EMBL/GenBank/DDBJ databases">
        <title>Multicomponent nature underlies the extraordinary mechanical properties of spider dragline silk.</title>
        <authorList>
            <person name="Kono N."/>
            <person name="Nakamura H."/>
            <person name="Mori M."/>
            <person name="Yoshida Y."/>
            <person name="Ohtoshi R."/>
            <person name="Malay A.D."/>
            <person name="Moran D.A.P."/>
            <person name="Tomita M."/>
            <person name="Numata K."/>
            <person name="Arakawa K."/>
        </authorList>
    </citation>
    <scope>NUCLEOTIDE SEQUENCE</scope>
</reference>
<protein>
    <submittedName>
        <fullName evidence="2">Uncharacterized protein</fullName>
    </submittedName>
</protein>
<proteinExistence type="predicted"/>
<organism evidence="2 3">
    <name type="scientific">Trichonephila clavata</name>
    <name type="common">Joro spider</name>
    <name type="synonym">Nephila clavata</name>
    <dbReference type="NCBI Taxonomy" id="2740835"/>
    <lineage>
        <taxon>Eukaryota</taxon>
        <taxon>Metazoa</taxon>
        <taxon>Ecdysozoa</taxon>
        <taxon>Arthropoda</taxon>
        <taxon>Chelicerata</taxon>
        <taxon>Arachnida</taxon>
        <taxon>Araneae</taxon>
        <taxon>Araneomorphae</taxon>
        <taxon>Entelegynae</taxon>
        <taxon>Araneoidea</taxon>
        <taxon>Nephilidae</taxon>
        <taxon>Trichonephila</taxon>
    </lineage>
</organism>
<feature type="compositionally biased region" description="Basic and acidic residues" evidence="1">
    <location>
        <begin position="43"/>
        <end position="59"/>
    </location>
</feature>
<evidence type="ECO:0000313" key="3">
    <source>
        <dbReference type="Proteomes" id="UP000887116"/>
    </source>
</evidence>
<comment type="caution">
    <text evidence="2">The sequence shown here is derived from an EMBL/GenBank/DDBJ whole genome shotgun (WGS) entry which is preliminary data.</text>
</comment>
<name>A0A8X6HL32_TRICU</name>
<feature type="compositionally biased region" description="Basic residues" evidence="1">
    <location>
        <begin position="60"/>
        <end position="72"/>
    </location>
</feature>
<dbReference type="Proteomes" id="UP000887116">
    <property type="component" value="Unassembled WGS sequence"/>
</dbReference>
<dbReference type="EMBL" id="BMAO01033316">
    <property type="protein sequence ID" value="GFQ88614.1"/>
    <property type="molecule type" value="Genomic_DNA"/>
</dbReference>
<evidence type="ECO:0000313" key="2">
    <source>
        <dbReference type="EMBL" id="GFQ88614.1"/>
    </source>
</evidence>
<feature type="region of interest" description="Disordered" evidence="1">
    <location>
        <begin position="1"/>
        <end position="72"/>
    </location>
</feature>
<dbReference type="OrthoDB" id="10482947at2759"/>
<gene>
    <name evidence="2" type="ORF">TNCT_690041</name>
</gene>
<dbReference type="AlphaFoldDB" id="A0A8X6HL32"/>